<dbReference type="Proteomes" id="UP001335648">
    <property type="component" value="Unassembled WGS sequence"/>
</dbReference>
<evidence type="ECO:0000313" key="2">
    <source>
        <dbReference type="EMBL" id="KAK5895098.1"/>
    </source>
</evidence>
<dbReference type="EMBL" id="JAULUE010002054">
    <property type="protein sequence ID" value="KAK5895098.1"/>
    <property type="molecule type" value="Genomic_DNA"/>
</dbReference>
<reference evidence="2 3" key="1">
    <citation type="journal article" date="2023" name="Mol. Biol. Evol.">
        <title>Genomics of Secondarily Temperate Adaptation in the Only Non-Antarctic Icefish.</title>
        <authorList>
            <person name="Rivera-Colon A.G."/>
            <person name="Rayamajhi N."/>
            <person name="Minhas B.F."/>
            <person name="Madrigal G."/>
            <person name="Bilyk K.T."/>
            <person name="Yoon V."/>
            <person name="Hune M."/>
            <person name="Gregory S."/>
            <person name="Cheng C.H.C."/>
            <person name="Catchen J.M."/>
        </authorList>
    </citation>
    <scope>NUCLEOTIDE SEQUENCE [LARGE SCALE GENOMIC DNA]</scope>
    <source>
        <strain evidence="2">JC2023a</strain>
    </source>
</reference>
<keyword evidence="3" id="KW-1185">Reference proteome</keyword>
<proteinExistence type="predicted"/>
<evidence type="ECO:0000256" key="1">
    <source>
        <dbReference type="SAM" id="MobiDB-lite"/>
    </source>
</evidence>
<gene>
    <name evidence="2" type="ORF">CesoFtcFv8_011718</name>
</gene>
<feature type="region of interest" description="Disordered" evidence="1">
    <location>
        <begin position="20"/>
        <end position="70"/>
    </location>
</feature>
<feature type="compositionally biased region" description="Basic and acidic residues" evidence="1">
    <location>
        <begin position="44"/>
        <end position="53"/>
    </location>
</feature>
<organism evidence="2 3">
    <name type="scientific">Champsocephalus esox</name>
    <name type="common">pike icefish</name>
    <dbReference type="NCBI Taxonomy" id="159716"/>
    <lineage>
        <taxon>Eukaryota</taxon>
        <taxon>Metazoa</taxon>
        <taxon>Chordata</taxon>
        <taxon>Craniata</taxon>
        <taxon>Vertebrata</taxon>
        <taxon>Euteleostomi</taxon>
        <taxon>Actinopterygii</taxon>
        <taxon>Neopterygii</taxon>
        <taxon>Teleostei</taxon>
        <taxon>Neoteleostei</taxon>
        <taxon>Acanthomorphata</taxon>
        <taxon>Eupercaria</taxon>
        <taxon>Perciformes</taxon>
        <taxon>Notothenioidei</taxon>
        <taxon>Channichthyidae</taxon>
        <taxon>Champsocephalus</taxon>
    </lineage>
</organism>
<sequence>MSVPCTSNVRCEPHIDNWCGSRRTGTGTPAAAAAGGSGTGGCDSGREDRELENRQFLSATGDPSQGEEAS</sequence>
<feature type="compositionally biased region" description="Low complexity" evidence="1">
    <location>
        <begin position="20"/>
        <end position="34"/>
    </location>
</feature>
<protein>
    <submittedName>
        <fullName evidence="2">Uncharacterized protein</fullName>
    </submittedName>
</protein>
<dbReference type="AlphaFoldDB" id="A0AAN8C307"/>
<evidence type="ECO:0000313" key="3">
    <source>
        <dbReference type="Proteomes" id="UP001335648"/>
    </source>
</evidence>
<comment type="caution">
    <text evidence="2">The sequence shown here is derived from an EMBL/GenBank/DDBJ whole genome shotgun (WGS) entry which is preliminary data.</text>
</comment>
<name>A0AAN8C307_9TELE</name>
<accession>A0AAN8C307</accession>